<keyword evidence="4" id="KW-0378">Hydrolase</keyword>
<dbReference type="GO" id="GO:0005730">
    <property type="term" value="C:nucleolus"/>
    <property type="evidence" value="ECO:0007669"/>
    <property type="project" value="UniProtKB-SubCell"/>
</dbReference>
<sequence length="221" mass="24858">MEFWGVEVKPGQTVKYDIEEGKLFHLSQAALGESKKGVESVSIFVKFNDQKLVVGTLSQERCTQIQYDLVFEKEFDLSHSSKNASVYFCGYKTLSQDDSYPFLIPFFFSFGKIVKKEQAKMKAKDENNPFLMIRNMFRYQPMANHVDDDEDGVDDEVTAAYNSIVAEEVEAKKAAVSRKKQPTESALKTPALEKKAKIISTAGRKTGGNGSKRGAHRNSPY</sequence>
<organism evidence="11 12">
    <name type="scientific">Iris pallida</name>
    <name type="common">Sweet iris</name>
    <dbReference type="NCBI Taxonomy" id="29817"/>
    <lineage>
        <taxon>Eukaryota</taxon>
        <taxon>Viridiplantae</taxon>
        <taxon>Streptophyta</taxon>
        <taxon>Embryophyta</taxon>
        <taxon>Tracheophyta</taxon>
        <taxon>Spermatophyta</taxon>
        <taxon>Magnoliopsida</taxon>
        <taxon>Liliopsida</taxon>
        <taxon>Asparagales</taxon>
        <taxon>Iridaceae</taxon>
        <taxon>Iridoideae</taxon>
        <taxon>Irideae</taxon>
        <taxon>Iris</taxon>
    </lineage>
</organism>
<evidence type="ECO:0000256" key="7">
    <source>
        <dbReference type="ARBA" id="ARBA00023163"/>
    </source>
</evidence>
<comment type="caution">
    <text evidence="11">The sequence shown here is derived from an EMBL/GenBank/DDBJ whole genome shotgun (WGS) entry which is preliminary data.</text>
</comment>
<evidence type="ECO:0000313" key="11">
    <source>
        <dbReference type="EMBL" id="KAJ6853635.1"/>
    </source>
</evidence>
<evidence type="ECO:0000256" key="2">
    <source>
        <dbReference type="ARBA" id="ARBA00006673"/>
    </source>
</evidence>
<evidence type="ECO:0000256" key="1">
    <source>
        <dbReference type="ARBA" id="ARBA00004604"/>
    </source>
</evidence>
<evidence type="ECO:0000256" key="3">
    <source>
        <dbReference type="ARBA" id="ARBA00022491"/>
    </source>
</evidence>
<name>A0AAX6ING3_IRIPA</name>
<dbReference type="EMBL" id="JANAVB010000400">
    <property type="protein sequence ID" value="KAJ6853635.1"/>
    <property type="molecule type" value="Genomic_DNA"/>
</dbReference>
<evidence type="ECO:0000256" key="4">
    <source>
        <dbReference type="ARBA" id="ARBA00022801"/>
    </source>
</evidence>
<evidence type="ECO:0000313" key="12">
    <source>
        <dbReference type="Proteomes" id="UP001140949"/>
    </source>
</evidence>
<dbReference type="Gene3D" id="2.60.120.340">
    <property type="entry name" value="Nucleoplasmin core domain"/>
    <property type="match status" value="1"/>
</dbReference>
<keyword evidence="6" id="KW-0805">Transcription regulation</keyword>
<evidence type="ECO:0000256" key="5">
    <source>
        <dbReference type="ARBA" id="ARBA00022853"/>
    </source>
</evidence>
<dbReference type="GO" id="GO:0006325">
    <property type="term" value="P:chromatin organization"/>
    <property type="evidence" value="ECO:0007669"/>
    <property type="project" value="UniProtKB-KW"/>
</dbReference>
<comment type="similarity">
    <text evidence="2">Belongs to the histone deacetylase HD2 family.</text>
</comment>
<evidence type="ECO:0000256" key="6">
    <source>
        <dbReference type="ARBA" id="ARBA00023015"/>
    </source>
</evidence>
<keyword evidence="7" id="KW-0804">Transcription</keyword>
<dbReference type="Pfam" id="PF17800">
    <property type="entry name" value="NPL"/>
    <property type="match status" value="1"/>
</dbReference>
<reference evidence="11" key="2">
    <citation type="submission" date="2023-04" db="EMBL/GenBank/DDBJ databases">
        <authorList>
            <person name="Bruccoleri R.E."/>
            <person name="Oakeley E.J."/>
            <person name="Faust A.-M."/>
            <person name="Dessus-Babus S."/>
            <person name="Altorfer M."/>
            <person name="Burckhardt D."/>
            <person name="Oertli M."/>
            <person name="Naumann U."/>
            <person name="Petersen F."/>
            <person name="Wong J."/>
        </authorList>
    </citation>
    <scope>NUCLEOTIDE SEQUENCE</scope>
    <source>
        <strain evidence="11">GSM-AAB239-AS_SAM_17_03QT</strain>
        <tissue evidence="11">Leaf</tissue>
    </source>
</reference>
<evidence type="ECO:0000256" key="8">
    <source>
        <dbReference type="ARBA" id="ARBA00023242"/>
    </source>
</evidence>
<comment type="subcellular location">
    <subcellularLocation>
        <location evidence="1">Nucleus</location>
        <location evidence="1">Nucleolus</location>
    </subcellularLocation>
</comment>
<feature type="region of interest" description="Disordered" evidence="9">
    <location>
        <begin position="172"/>
        <end position="221"/>
    </location>
</feature>
<evidence type="ECO:0000259" key="10">
    <source>
        <dbReference type="Pfam" id="PF17800"/>
    </source>
</evidence>
<reference evidence="11" key="1">
    <citation type="journal article" date="2023" name="GigaByte">
        <title>Genome assembly of the bearded iris, Iris pallida Lam.</title>
        <authorList>
            <person name="Bruccoleri R.E."/>
            <person name="Oakeley E.J."/>
            <person name="Faust A.M.E."/>
            <person name="Altorfer M."/>
            <person name="Dessus-Babus S."/>
            <person name="Burckhardt D."/>
            <person name="Oertli M."/>
            <person name="Naumann U."/>
            <person name="Petersen F."/>
            <person name="Wong J."/>
        </authorList>
    </citation>
    <scope>NUCLEOTIDE SEQUENCE</scope>
    <source>
        <strain evidence="11">GSM-AAB239-AS_SAM_17_03QT</strain>
    </source>
</reference>
<dbReference type="InterPro" id="IPR041232">
    <property type="entry name" value="NPL"/>
</dbReference>
<keyword evidence="8" id="KW-0539">Nucleus</keyword>
<keyword evidence="3" id="KW-0678">Repressor</keyword>
<keyword evidence="5" id="KW-0156">Chromatin regulator</keyword>
<feature type="domain" description="Nucleoplasmin-like" evidence="10">
    <location>
        <begin position="3"/>
        <end position="91"/>
    </location>
</feature>
<keyword evidence="12" id="KW-1185">Reference proteome</keyword>
<evidence type="ECO:0000256" key="9">
    <source>
        <dbReference type="SAM" id="MobiDB-lite"/>
    </source>
</evidence>
<accession>A0AAX6ING3</accession>
<protein>
    <submittedName>
        <fullName evidence="11">Histone deacetylase HDT2-like</fullName>
    </submittedName>
</protein>
<dbReference type="Proteomes" id="UP001140949">
    <property type="component" value="Unassembled WGS sequence"/>
</dbReference>
<gene>
    <name evidence="11" type="ORF">M6B38_113425</name>
</gene>
<dbReference type="GO" id="GO:0016787">
    <property type="term" value="F:hydrolase activity"/>
    <property type="evidence" value="ECO:0007669"/>
    <property type="project" value="UniProtKB-KW"/>
</dbReference>
<proteinExistence type="inferred from homology"/>
<dbReference type="FunFam" id="2.60.120.340:FF:000004">
    <property type="entry name" value="Histone deacetylase HDT1"/>
    <property type="match status" value="1"/>
</dbReference>
<dbReference type="AlphaFoldDB" id="A0AAX6ING3"/>